<dbReference type="InterPro" id="IPR001343">
    <property type="entry name" value="Hemolysn_Ca-bd"/>
</dbReference>
<evidence type="ECO:0000313" key="1">
    <source>
        <dbReference type="EMBL" id="SVC97601.1"/>
    </source>
</evidence>
<sequence>LSFSSSNLTYLDFQSTSTDAQTFNGTSGNDFLIGGAGIDTSNGGAGSDTLVGWGGNDIFNIASKSGSYTDTIIGGAGTDTLNIAYTGISSLKDFVLSSSGSDITATDSAGGSVIFNGIEALTVNSISYAFAPSTTINSGDGGISNAFYSTSQKTIHSYGSTIWYAQNICSGDHTLGFNCSDDIEYIGSASQETLNLNINRSAGNYTGDLTIDLKDGNDSINSAKLINTDSIDLGAGNDSISVMFGADAGGYQTIQNASISKLDGGSGTDTLSFGESANPPSSISLTTAGATNFENLTGTTSAETLNGDANANILIGNSGA</sequence>
<proteinExistence type="predicted"/>
<dbReference type="Gene3D" id="2.150.10.10">
    <property type="entry name" value="Serralysin-like metalloprotease, C-terminal"/>
    <property type="match status" value="1"/>
</dbReference>
<reference evidence="1" key="1">
    <citation type="submission" date="2018-05" db="EMBL/GenBank/DDBJ databases">
        <authorList>
            <person name="Lanie J.A."/>
            <person name="Ng W.-L."/>
            <person name="Kazmierczak K.M."/>
            <person name="Andrzejewski T.M."/>
            <person name="Davidsen T.M."/>
            <person name="Wayne K.J."/>
            <person name="Tettelin H."/>
            <person name="Glass J.I."/>
            <person name="Rusch D."/>
            <person name="Podicherti R."/>
            <person name="Tsui H.-C.T."/>
            <person name="Winkler M.E."/>
        </authorList>
    </citation>
    <scope>NUCLEOTIDE SEQUENCE</scope>
</reference>
<feature type="non-terminal residue" evidence="1">
    <location>
        <position position="1"/>
    </location>
</feature>
<gene>
    <name evidence="1" type="ORF">METZ01_LOCUS350455</name>
</gene>
<dbReference type="GO" id="GO:0005509">
    <property type="term" value="F:calcium ion binding"/>
    <property type="evidence" value="ECO:0007669"/>
    <property type="project" value="InterPro"/>
</dbReference>
<dbReference type="AlphaFoldDB" id="A0A382RLX0"/>
<dbReference type="PRINTS" id="PR00313">
    <property type="entry name" value="CABNDNGRPT"/>
</dbReference>
<dbReference type="EMBL" id="UINC01122035">
    <property type="protein sequence ID" value="SVC97601.1"/>
    <property type="molecule type" value="Genomic_DNA"/>
</dbReference>
<dbReference type="Pfam" id="PF00353">
    <property type="entry name" value="HemolysinCabind"/>
    <property type="match status" value="4"/>
</dbReference>
<dbReference type="SUPFAM" id="SSF51120">
    <property type="entry name" value="beta-Roll"/>
    <property type="match status" value="2"/>
</dbReference>
<protein>
    <recommendedName>
        <fullName evidence="2">Peptidase M10 serralysin C-terminal domain-containing protein</fullName>
    </recommendedName>
</protein>
<organism evidence="1">
    <name type="scientific">marine metagenome</name>
    <dbReference type="NCBI Taxonomy" id="408172"/>
    <lineage>
        <taxon>unclassified sequences</taxon>
        <taxon>metagenomes</taxon>
        <taxon>ecological metagenomes</taxon>
    </lineage>
</organism>
<feature type="non-terminal residue" evidence="1">
    <location>
        <position position="320"/>
    </location>
</feature>
<dbReference type="InterPro" id="IPR011049">
    <property type="entry name" value="Serralysin-like_metalloprot_C"/>
</dbReference>
<accession>A0A382RLX0</accession>
<name>A0A382RLX0_9ZZZZ</name>
<evidence type="ECO:0008006" key="2">
    <source>
        <dbReference type="Google" id="ProtNLM"/>
    </source>
</evidence>